<accession>A0A822Y1S2</accession>
<dbReference type="InterPro" id="IPR045182">
    <property type="entry name" value="JINGUBANG-like"/>
</dbReference>
<sequence>MLPTIKDCVRRFVLLKNYVHVRRHKKQLWIEHTGAVSGLADSASWDKCLKVWQALECMKMP</sequence>
<proteinExistence type="predicted"/>
<organism evidence="1 2">
    <name type="scientific">Nelumbo nucifera</name>
    <name type="common">Sacred lotus</name>
    <dbReference type="NCBI Taxonomy" id="4432"/>
    <lineage>
        <taxon>Eukaryota</taxon>
        <taxon>Viridiplantae</taxon>
        <taxon>Streptophyta</taxon>
        <taxon>Embryophyta</taxon>
        <taxon>Tracheophyta</taxon>
        <taxon>Spermatophyta</taxon>
        <taxon>Magnoliopsida</taxon>
        <taxon>Proteales</taxon>
        <taxon>Nelumbonaceae</taxon>
        <taxon>Nelumbo</taxon>
    </lineage>
</organism>
<comment type="caution">
    <text evidence="1">The sequence shown here is derived from an EMBL/GenBank/DDBJ whole genome shotgun (WGS) entry which is preliminary data.</text>
</comment>
<gene>
    <name evidence="1" type="ORF">HUJ06_026489</name>
</gene>
<dbReference type="Proteomes" id="UP000607653">
    <property type="component" value="Unassembled WGS sequence"/>
</dbReference>
<protein>
    <submittedName>
        <fullName evidence="1">Uncharacterized protein</fullName>
    </submittedName>
</protein>
<evidence type="ECO:0000313" key="2">
    <source>
        <dbReference type="Proteomes" id="UP000607653"/>
    </source>
</evidence>
<dbReference type="EMBL" id="DUZY01000001">
    <property type="protein sequence ID" value="DAD25025.1"/>
    <property type="molecule type" value="Genomic_DNA"/>
</dbReference>
<dbReference type="AlphaFoldDB" id="A0A822Y1S2"/>
<keyword evidence="2" id="KW-1185">Reference proteome</keyword>
<dbReference type="PANTHER" id="PTHR22844:SF199">
    <property type="entry name" value="F21J9.19"/>
    <property type="match status" value="1"/>
</dbReference>
<name>A0A822Y1S2_NELNU</name>
<dbReference type="PANTHER" id="PTHR22844">
    <property type="entry name" value="F-BOX AND WD40 DOMAIN PROTEIN"/>
    <property type="match status" value="1"/>
</dbReference>
<reference evidence="1 2" key="1">
    <citation type="journal article" date="2020" name="Mol. Biol. Evol.">
        <title>Distinct Expression and Methylation Patterns for Genes with Different Fates following a Single Whole-Genome Duplication in Flowering Plants.</title>
        <authorList>
            <person name="Shi T."/>
            <person name="Rahmani R.S."/>
            <person name="Gugger P.F."/>
            <person name="Wang M."/>
            <person name="Li H."/>
            <person name="Zhang Y."/>
            <person name="Li Z."/>
            <person name="Wang Q."/>
            <person name="Van de Peer Y."/>
            <person name="Marchal K."/>
            <person name="Chen J."/>
        </authorList>
    </citation>
    <scope>NUCLEOTIDE SEQUENCE [LARGE SCALE GENOMIC DNA]</scope>
    <source>
        <tissue evidence="1">Leaf</tissue>
    </source>
</reference>
<evidence type="ECO:0000313" key="1">
    <source>
        <dbReference type="EMBL" id="DAD25025.1"/>
    </source>
</evidence>